<dbReference type="InterPro" id="IPR044993">
    <property type="entry name" value="BXL"/>
</dbReference>
<evidence type="ECO:0000259" key="10">
    <source>
        <dbReference type="PROSITE" id="PS51820"/>
    </source>
</evidence>
<dbReference type="Gene3D" id="3.40.50.1700">
    <property type="entry name" value="Glycoside hydrolase family 3 C-terminal domain"/>
    <property type="match status" value="2"/>
</dbReference>
<gene>
    <name evidence="11" type="ORF">ARMSODRAFT_944798</name>
</gene>
<protein>
    <recommendedName>
        <fullName evidence="8">xylan 1,4-beta-xylosidase</fullName>
        <ecNumber evidence="8">3.2.1.37</ecNumber>
    </recommendedName>
</protein>
<dbReference type="Proteomes" id="UP000218334">
    <property type="component" value="Unassembled WGS sequence"/>
</dbReference>
<comment type="catalytic activity">
    <reaction evidence="7">
        <text>Hydrolysis of (1-&gt;4)-beta-D-xylans, to remove successive D-xylose residues from the non-reducing termini.</text>
        <dbReference type="EC" id="3.2.1.37"/>
    </reaction>
</comment>
<dbReference type="PANTHER" id="PTHR42721:SF3">
    <property type="entry name" value="BETA-D-XYLOSIDASE 5-RELATED"/>
    <property type="match status" value="1"/>
</dbReference>
<dbReference type="SUPFAM" id="SSF56988">
    <property type="entry name" value="Anthrax protective antigen"/>
    <property type="match status" value="1"/>
</dbReference>
<keyword evidence="4 9" id="KW-0732">Signal</keyword>
<evidence type="ECO:0000256" key="6">
    <source>
        <dbReference type="ARBA" id="ARBA00023295"/>
    </source>
</evidence>
<name>A0A2H3ANZ5_9AGAR</name>
<dbReference type="GO" id="GO:0046556">
    <property type="term" value="F:alpha-L-arabinofuranosidase activity"/>
    <property type="evidence" value="ECO:0007669"/>
    <property type="project" value="TreeGrafter"/>
</dbReference>
<dbReference type="Gene3D" id="2.60.40.10">
    <property type="entry name" value="Immunoglobulins"/>
    <property type="match status" value="1"/>
</dbReference>
<evidence type="ECO:0000256" key="4">
    <source>
        <dbReference type="ARBA" id="ARBA00022729"/>
    </source>
</evidence>
<dbReference type="STRING" id="1076256.A0A2H3ANZ5"/>
<dbReference type="InterPro" id="IPR037524">
    <property type="entry name" value="PA14/GLEYA"/>
</dbReference>
<dbReference type="InterPro" id="IPR002772">
    <property type="entry name" value="Glyco_hydro_3_C"/>
</dbReference>
<feature type="signal peptide" evidence="9">
    <location>
        <begin position="1"/>
        <end position="18"/>
    </location>
</feature>
<dbReference type="Pfam" id="PF07691">
    <property type="entry name" value="PA14"/>
    <property type="match status" value="1"/>
</dbReference>
<dbReference type="GO" id="GO:0045493">
    <property type="term" value="P:xylan catabolic process"/>
    <property type="evidence" value="ECO:0007669"/>
    <property type="project" value="UniProtKB-KW"/>
</dbReference>
<evidence type="ECO:0000256" key="1">
    <source>
        <dbReference type="ARBA" id="ARBA00004851"/>
    </source>
</evidence>
<dbReference type="InterPro" id="IPR036962">
    <property type="entry name" value="Glyco_hydro_3_N_sf"/>
</dbReference>
<dbReference type="EC" id="3.2.1.37" evidence="8"/>
<feature type="chain" id="PRO_5013863912" description="xylan 1,4-beta-xylosidase" evidence="9">
    <location>
        <begin position="19"/>
        <end position="929"/>
    </location>
</feature>
<dbReference type="EMBL" id="KZ293485">
    <property type="protein sequence ID" value="PBK60545.1"/>
    <property type="molecule type" value="Genomic_DNA"/>
</dbReference>
<dbReference type="InterPro" id="IPR026891">
    <property type="entry name" value="Fn3-like"/>
</dbReference>
<dbReference type="InterPro" id="IPR013783">
    <property type="entry name" value="Ig-like_fold"/>
</dbReference>
<evidence type="ECO:0000256" key="7">
    <source>
        <dbReference type="ARBA" id="ARBA00024574"/>
    </source>
</evidence>
<keyword evidence="3" id="KW-0858">Xylan degradation</keyword>
<comment type="similarity">
    <text evidence="2">Belongs to the glycosyl hydrolase 3 family.</text>
</comment>
<evidence type="ECO:0000313" key="11">
    <source>
        <dbReference type="EMBL" id="PBK60545.1"/>
    </source>
</evidence>
<dbReference type="Pfam" id="PF01915">
    <property type="entry name" value="Glyco_hydro_3_C"/>
    <property type="match status" value="1"/>
</dbReference>
<evidence type="ECO:0000256" key="8">
    <source>
        <dbReference type="ARBA" id="ARBA00026107"/>
    </source>
</evidence>
<dbReference type="AlphaFoldDB" id="A0A2H3ANZ5"/>
<dbReference type="SMART" id="SM01217">
    <property type="entry name" value="Fn3_like"/>
    <property type="match status" value="1"/>
</dbReference>
<accession>A0A2H3ANZ5</accession>
<dbReference type="GO" id="GO:0031222">
    <property type="term" value="P:arabinan catabolic process"/>
    <property type="evidence" value="ECO:0007669"/>
    <property type="project" value="TreeGrafter"/>
</dbReference>
<dbReference type="SUPFAM" id="SSF51445">
    <property type="entry name" value="(Trans)glycosidases"/>
    <property type="match status" value="1"/>
</dbReference>
<evidence type="ECO:0000256" key="2">
    <source>
        <dbReference type="ARBA" id="ARBA00005336"/>
    </source>
</evidence>
<feature type="domain" description="PA14" evidence="10">
    <location>
        <begin position="492"/>
        <end position="662"/>
    </location>
</feature>
<evidence type="ECO:0000256" key="3">
    <source>
        <dbReference type="ARBA" id="ARBA00022651"/>
    </source>
</evidence>
<dbReference type="Pfam" id="PF14310">
    <property type="entry name" value="Fn3-like"/>
    <property type="match status" value="1"/>
</dbReference>
<dbReference type="PANTHER" id="PTHR42721">
    <property type="entry name" value="SUGAR HYDROLASE-RELATED"/>
    <property type="match status" value="1"/>
</dbReference>
<evidence type="ECO:0000256" key="9">
    <source>
        <dbReference type="SAM" id="SignalP"/>
    </source>
</evidence>
<keyword evidence="12" id="KW-1185">Reference proteome</keyword>
<keyword evidence="3" id="KW-0119">Carbohydrate metabolism</keyword>
<dbReference type="InterPro" id="IPR011658">
    <property type="entry name" value="PA14_dom"/>
</dbReference>
<keyword evidence="5 11" id="KW-0378">Hydrolase</keyword>
<sequence length="929" mass="102113">MVFKLTTAVLAVVCYVNACSNLDKDAFLDDLVNKMTIPELVLQLHLMFADNVVGPRSENELYDFAMQSAPTAGIGVIHDWYPTDRTYYNTLQKFNRDKSRLGVPFMQLGECVHGVGSFKQSMFPQAVGMGASFDREMVYQVGRAIGEEARAIGIHACLAPVLDLGKEPRWGRVQEAWGEDFVLTSHMGVAFASGLSKNGSWGDPDAVVPVMKHFAAHGSPHGGINAASFMGHGLRQVMMEMLVPFKAAFELGGARGVMMAYHELDEIPAHVHPLLYDALDGWDFDGFIMADDTGMRMLYVRHTVSNSPADTIQQWFNAGGNLQFYDYDLPTYLNCTIDLIANGTVAESTLRSHARRVLGVKYDLGLFNDPYIPDGLDYKNLTVEHIPLTLDAARCSIVLLENTNSTLPIRPTEQGISKIALIGPFSDILNYGDYSGSWGEYPVANSSTIRQAMKEYLSTNHPNVSLVSSWGADTWMYTAQHAIPGYLLSFNGTPGGLLATYYSDTDFLDAVLQVQEQPNRDWGIYPPLGLPSNNFSVVWEGELEVPVDGSNVDGYIGIAVYANNTGRLYVDDVLVAESELSDTGTVMGNIQPLSYVLANATSTPPGGAPFTWRAGARHKLRVEFQAWNLWQKVENVNSINAQVELFWNLVDRTDAVGKAVDVASEADVVVLAVGASWSSDGESGDRATLGLSVNQTKLADAIFALRRPVVLVLEGGRPFAIPEYYSKCAAAIDAFFPGQSGGQAITDVLFGEFNPGGRVPLSVPYDVAQLPVYYNYKFTDHAINYTDLYSFPTYSFGYGLSYTTFSLQKFNATSTGGVRTFASGETITFRVEVTNEGNLAGSYVAQVYLLVRVSTIVRPQKQLVAFDRVYLDAGQTKVATMELEVDRYLRIINRRYEWELERGEYVFALLEHGGPDANTGTNVTMFCLG</sequence>
<comment type="pathway">
    <text evidence="1">Glycan degradation; xylan degradation.</text>
</comment>
<evidence type="ECO:0000313" key="12">
    <source>
        <dbReference type="Proteomes" id="UP000218334"/>
    </source>
</evidence>
<dbReference type="InterPro" id="IPR001764">
    <property type="entry name" value="Glyco_hydro_3_N"/>
</dbReference>
<keyword evidence="3" id="KW-0624">Polysaccharide degradation</keyword>
<reference evidence="12" key="1">
    <citation type="journal article" date="2017" name="Nat. Ecol. Evol.">
        <title>Genome expansion and lineage-specific genetic innovations in the forest pathogenic fungi Armillaria.</title>
        <authorList>
            <person name="Sipos G."/>
            <person name="Prasanna A.N."/>
            <person name="Walter M.C."/>
            <person name="O'Connor E."/>
            <person name="Balint B."/>
            <person name="Krizsan K."/>
            <person name="Kiss B."/>
            <person name="Hess J."/>
            <person name="Varga T."/>
            <person name="Slot J."/>
            <person name="Riley R."/>
            <person name="Boka B."/>
            <person name="Rigling D."/>
            <person name="Barry K."/>
            <person name="Lee J."/>
            <person name="Mihaltcheva S."/>
            <person name="LaButti K."/>
            <person name="Lipzen A."/>
            <person name="Waldron R."/>
            <person name="Moloney N.M."/>
            <person name="Sperisen C."/>
            <person name="Kredics L."/>
            <person name="Vagvoelgyi C."/>
            <person name="Patrignani A."/>
            <person name="Fitzpatrick D."/>
            <person name="Nagy I."/>
            <person name="Doyle S."/>
            <person name="Anderson J.B."/>
            <person name="Grigoriev I.V."/>
            <person name="Gueldener U."/>
            <person name="Muensterkoetter M."/>
            <person name="Nagy L.G."/>
        </authorList>
    </citation>
    <scope>NUCLEOTIDE SEQUENCE [LARGE SCALE GENOMIC DNA]</scope>
    <source>
        <strain evidence="12">28-4</strain>
    </source>
</reference>
<dbReference type="GO" id="GO:0009044">
    <property type="term" value="F:xylan 1,4-beta-xylosidase activity"/>
    <property type="evidence" value="ECO:0007669"/>
    <property type="project" value="UniProtKB-EC"/>
</dbReference>
<dbReference type="InterPro" id="IPR036881">
    <property type="entry name" value="Glyco_hydro_3_C_sf"/>
</dbReference>
<dbReference type="SUPFAM" id="SSF52279">
    <property type="entry name" value="Beta-D-glucan exohydrolase, C-terminal domain"/>
    <property type="match status" value="1"/>
</dbReference>
<dbReference type="Gene3D" id="3.20.20.300">
    <property type="entry name" value="Glycoside hydrolase, family 3, N-terminal domain"/>
    <property type="match status" value="1"/>
</dbReference>
<keyword evidence="6" id="KW-0326">Glycosidase</keyword>
<organism evidence="11 12">
    <name type="scientific">Armillaria solidipes</name>
    <dbReference type="NCBI Taxonomy" id="1076256"/>
    <lineage>
        <taxon>Eukaryota</taxon>
        <taxon>Fungi</taxon>
        <taxon>Dikarya</taxon>
        <taxon>Basidiomycota</taxon>
        <taxon>Agaricomycotina</taxon>
        <taxon>Agaricomycetes</taxon>
        <taxon>Agaricomycetidae</taxon>
        <taxon>Agaricales</taxon>
        <taxon>Marasmiineae</taxon>
        <taxon>Physalacriaceae</taxon>
        <taxon>Armillaria</taxon>
    </lineage>
</organism>
<dbReference type="PROSITE" id="PS51820">
    <property type="entry name" value="PA14"/>
    <property type="match status" value="1"/>
</dbReference>
<dbReference type="PRINTS" id="PR00133">
    <property type="entry name" value="GLHYDRLASE3"/>
</dbReference>
<dbReference type="Pfam" id="PF00933">
    <property type="entry name" value="Glyco_hydro_3"/>
    <property type="match status" value="1"/>
</dbReference>
<dbReference type="InterPro" id="IPR017853">
    <property type="entry name" value="GH"/>
</dbReference>
<proteinExistence type="inferred from homology"/>
<evidence type="ECO:0000256" key="5">
    <source>
        <dbReference type="ARBA" id="ARBA00022801"/>
    </source>
</evidence>